<feature type="non-terminal residue" evidence="2">
    <location>
        <position position="60"/>
    </location>
</feature>
<proteinExistence type="predicted"/>
<feature type="region of interest" description="Disordered" evidence="1">
    <location>
        <begin position="1"/>
        <end position="60"/>
    </location>
</feature>
<feature type="compositionally biased region" description="Basic residues" evidence="1">
    <location>
        <begin position="1"/>
        <end position="26"/>
    </location>
</feature>
<dbReference type="EMBL" id="CADCVS010000497">
    <property type="protein sequence ID" value="CAA9530886.1"/>
    <property type="molecule type" value="Genomic_DNA"/>
</dbReference>
<name>A0A6J4TT56_9ACTN</name>
<dbReference type="AlphaFoldDB" id="A0A6J4TT56"/>
<feature type="non-terminal residue" evidence="2">
    <location>
        <position position="1"/>
    </location>
</feature>
<evidence type="ECO:0000313" key="2">
    <source>
        <dbReference type="EMBL" id="CAA9530886.1"/>
    </source>
</evidence>
<sequence>DGCHARRRVRPGRRGRPVPGPVRRRGAAGAGHPGGRGRGRHADEPGRAGGHAHAGGRRAA</sequence>
<protein>
    <submittedName>
        <fullName evidence="2">Uncharacterized protein</fullName>
    </submittedName>
</protein>
<reference evidence="2" key="1">
    <citation type="submission" date="2020-02" db="EMBL/GenBank/DDBJ databases">
        <authorList>
            <person name="Meier V. D."/>
        </authorList>
    </citation>
    <scope>NUCLEOTIDE SEQUENCE</scope>
    <source>
        <strain evidence="2">AVDCRST_MAG30</strain>
    </source>
</reference>
<organism evidence="2">
    <name type="scientific">uncultured Solirubrobacteraceae bacterium</name>
    <dbReference type="NCBI Taxonomy" id="1162706"/>
    <lineage>
        <taxon>Bacteria</taxon>
        <taxon>Bacillati</taxon>
        <taxon>Actinomycetota</taxon>
        <taxon>Thermoleophilia</taxon>
        <taxon>Solirubrobacterales</taxon>
        <taxon>Solirubrobacteraceae</taxon>
        <taxon>environmental samples</taxon>
    </lineage>
</organism>
<evidence type="ECO:0000256" key="1">
    <source>
        <dbReference type="SAM" id="MobiDB-lite"/>
    </source>
</evidence>
<accession>A0A6J4TT56</accession>
<gene>
    <name evidence="2" type="ORF">AVDCRST_MAG30-3765</name>
</gene>